<name>A0AAW1NVS5_9CHLO</name>
<dbReference type="PANTHER" id="PTHR43559:SF3">
    <property type="entry name" value="HYDROLASE YCAC-RELATED"/>
    <property type="match status" value="1"/>
</dbReference>
<dbReference type="Gene3D" id="3.40.50.850">
    <property type="entry name" value="Isochorismatase-like"/>
    <property type="match status" value="1"/>
</dbReference>
<protein>
    <recommendedName>
        <fullName evidence="2">Isochorismatase-like domain-containing protein</fullName>
    </recommendedName>
</protein>
<comment type="similarity">
    <text evidence="1">Belongs to the isochorismatase family.</text>
</comment>
<keyword evidence="4" id="KW-1185">Reference proteome</keyword>
<dbReference type="InterPro" id="IPR000868">
    <property type="entry name" value="Isochorismatase-like_dom"/>
</dbReference>
<dbReference type="InterPro" id="IPR036380">
    <property type="entry name" value="Isochorismatase-like_sf"/>
</dbReference>
<dbReference type="EMBL" id="JALJOQ010000115">
    <property type="protein sequence ID" value="KAK9796639.1"/>
    <property type="molecule type" value="Genomic_DNA"/>
</dbReference>
<dbReference type="Proteomes" id="UP001465755">
    <property type="component" value="Unassembled WGS sequence"/>
</dbReference>
<evidence type="ECO:0000259" key="2">
    <source>
        <dbReference type="Pfam" id="PF00857"/>
    </source>
</evidence>
<evidence type="ECO:0000256" key="1">
    <source>
        <dbReference type="ARBA" id="ARBA00006336"/>
    </source>
</evidence>
<feature type="domain" description="Isochorismatase-like" evidence="2">
    <location>
        <begin position="20"/>
        <end position="166"/>
    </location>
</feature>
<evidence type="ECO:0000313" key="3">
    <source>
        <dbReference type="EMBL" id="KAK9796639.1"/>
    </source>
</evidence>
<dbReference type="SUPFAM" id="SSF52499">
    <property type="entry name" value="Isochorismatase-like hydrolases"/>
    <property type="match status" value="1"/>
</dbReference>
<accession>A0AAW1NVS5</accession>
<organism evidence="3 4">
    <name type="scientific">Symbiochloris irregularis</name>
    <dbReference type="NCBI Taxonomy" id="706552"/>
    <lineage>
        <taxon>Eukaryota</taxon>
        <taxon>Viridiplantae</taxon>
        <taxon>Chlorophyta</taxon>
        <taxon>core chlorophytes</taxon>
        <taxon>Trebouxiophyceae</taxon>
        <taxon>Trebouxiales</taxon>
        <taxon>Trebouxiaceae</taxon>
        <taxon>Symbiochloris</taxon>
    </lineage>
</organism>
<gene>
    <name evidence="3" type="ORF">WJX73_006656</name>
</gene>
<reference evidence="3 4" key="1">
    <citation type="journal article" date="2024" name="Nat. Commun.">
        <title>Phylogenomics reveals the evolutionary origins of lichenization in chlorophyte algae.</title>
        <authorList>
            <person name="Puginier C."/>
            <person name="Libourel C."/>
            <person name="Otte J."/>
            <person name="Skaloud P."/>
            <person name="Haon M."/>
            <person name="Grisel S."/>
            <person name="Petersen M."/>
            <person name="Berrin J.G."/>
            <person name="Delaux P.M."/>
            <person name="Dal Grande F."/>
            <person name="Keller J."/>
        </authorList>
    </citation>
    <scope>NUCLEOTIDE SEQUENCE [LARGE SCALE GENOMIC DNA]</scope>
    <source>
        <strain evidence="3 4">SAG 2036</strain>
    </source>
</reference>
<evidence type="ECO:0000313" key="4">
    <source>
        <dbReference type="Proteomes" id="UP001465755"/>
    </source>
</evidence>
<comment type="caution">
    <text evidence="3">The sequence shown here is derived from an EMBL/GenBank/DDBJ whole genome shotgun (WGS) entry which is preliminary data.</text>
</comment>
<dbReference type="Pfam" id="PF00857">
    <property type="entry name" value="Isochorismatase"/>
    <property type="match status" value="1"/>
</dbReference>
<proteinExistence type="inferred from homology"/>
<dbReference type="PANTHER" id="PTHR43559">
    <property type="entry name" value="HYDROLASE YCAC-RELATED"/>
    <property type="match status" value="1"/>
</dbReference>
<dbReference type="AlphaFoldDB" id="A0AAW1NVS5"/>
<sequence length="208" mass="22336">MPNDAKSQAGANRLSKENAAVLLVDHQTGLLQMVAEYKNNVLALADVALKFKLPTILTTSAETGPNGPILPEIRAKLPNAPFIPRPGEVNAWDNKDFVKAVKDTGRKKLIIAGIVTDVCVGFPTISALAEGFDVYVVVDASGTLNKDIREAALNRVQTAGAVLISWVSVAAELQRDWRDHGEILAEIYNEHVPEYGNLVTSHTAASKG</sequence>
<dbReference type="InterPro" id="IPR053152">
    <property type="entry name" value="Hydrolase_YcaC-like"/>
</dbReference>
<dbReference type="CDD" id="cd01012">
    <property type="entry name" value="YcaC_related"/>
    <property type="match status" value="1"/>
</dbReference>